<reference evidence="2 3" key="2">
    <citation type="submission" date="2018-11" db="EMBL/GenBank/DDBJ databases">
        <authorList>
            <consortium name="Pathogen Informatics"/>
        </authorList>
    </citation>
    <scope>NUCLEOTIDE SEQUENCE [LARGE SCALE GENOMIC DNA]</scope>
    <source>
        <strain evidence="2 3">NST_G2</strain>
    </source>
</reference>
<dbReference type="Proteomes" id="UP000275846">
    <property type="component" value="Unassembled WGS sequence"/>
</dbReference>
<dbReference type="EMBL" id="UYSU01039626">
    <property type="protein sequence ID" value="VDM01514.1"/>
    <property type="molecule type" value="Genomic_DNA"/>
</dbReference>
<organism evidence="4">
    <name type="scientific">Schistocephalus solidus</name>
    <name type="common">Tapeworm</name>
    <dbReference type="NCBI Taxonomy" id="70667"/>
    <lineage>
        <taxon>Eukaryota</taxon>
        <taxon>Metazoa</taxon>
        <taxon>Spiralia</taxon>
        <taxon>Lophotrochozoa</taxon>
        <taxon>Platyhelminthes</taxon>
        <taxon>Cestoda</taxon>
        <taxon>Eucestoda</taxon>
        <taxon>Diphyllobothriidea</taxon>
        <taxon>Diphyllobothriidae</taxon>
        <taxon>Schistocephalus</taxon>
    </lineage>
</organism>
<accession>A0A183TF80</accession>
<feature type="compositionally biased region" description="Basic and acidic residues" evidence="1">
    <location>
        <begin position="68"/>
        <end position="82"/>
    </location>
</feature>
<reference evidence="4" key="1">
    <citation type="submission" date="2016-06" db="UniProtKB">
        <authorList>
            <consortium name="WormBaseParasite"/>
        </authorList>
    </citation>
    <scope>IDENTIFICATION</scope>
</reference>
<dbReference type="OrthoDB" id="10394110at2759"/>
<gene>
    <name evidence="2" type="ORF">SSLN_LOCUS15128</name>
</gene>
<evidence type="ECO:0000313" key="2">
    <source>
        <dbReference type="EMBL" id="VDM01514.1"/>
    </source>
</evidence>
<feature type="region of interest" description="Disordered" evidence="1">
    <location>
        <begin position="57"/>
        <end position="122"/>
    </location>
</feature>
<dbReference type="WBParaSite" id="SSLN_0001569501-mRNA-1">
    <property type="protein sequence ID" value="SSLN_0001569501-mRNA-1"/>
    <property type="gene ID" value="SSLN_0001569501"/>
</dbReference>
<dbReference type="STRING" id="70667.A0A183TF80"/>
<sequence>MFMVFYLSALKEEYKLCYACVLEMSIILREQLDENEKKRNRDPSEIFDEIDKELFQTGRQPETLGQESDSHEKMEKSVELDGKQSAAAQKDGVSSPQADLNEWNEAKYETSRPPLLSDNKSKNKRLLPQISSSDLNHFQKANYEGKKARKLPPIKVYWADNSSTQVSPLSAHVISRVPQLSSNCTRKLPIITSLHNPYFTLVPNSHRRHLPDIRLTRHRRKLPFIGSIIENPLNVHEFEDDTNEQFDNAVYAKPIRESFDISCISRKAGQRKEQRQQLLDDNNECRCSTAHLSLLPKRKTTSQVPRQPLLQDQRSIDSNSCAHGILPPTLVRTETETSYLTSSLGNSPSPKYIKDDQLGVL</sequence>
<dbReference type="AlphaFoldDB" id="A0A183TF80"/>
<evidence type="ECO:0000313" key="4">
    <source>
        <dbReference type="WBParaSite" id="SSLN_0001569501-mRNA-1"/>
    </source>
</evidence>
<evidence type="ECO:0000256" key="1">
    <source>
        <dbReference type="SAM" id="MobiDB-lite"/>
    </source>
</evidence>
<keyword evidence="3" id="KW-1185">Reference proteome</keyword>
<protein>
    <submittedName>
        <fullName evidence="2 4">Uncharacterized protein</fullName>
    </submittedName>
</protein>
<evidence type="ECO:0000313" key="3">
    <source>
        <dbReference type="Proteomes" id="UP000275846"/>
    </source>
</evidence>
<proteinExistence type="predicted"/>
<name>A0A183TF80_SCHSO</name>
<feature type="compositionally biased region" description="Polar residues" evidence="1">
    <location>
        <begin position="57"/>
        <end position="67"/>
    </location>
</feature>